<reference evidence="1" key="1">
    <citation type="submission" date="2023-10" db="EMBL/GenBank/DDBJ databases">
        <authorList>
            <person name="Chen Y."/>
            <person name="Shah S."/>
            <person name="Dougan E. K."/>
            <person name="Thang M."/>
            <person name="Chan C."/>
        </authorList>
    </citation>
    <scope>NUCLEOTIDE SEQUENCE [LARGE SCALE GENOMIC DNA]</scope>
</reference>
<name>A0ABN9QU58_9DINO</name>
<organism evidence="1 2">
    <name type="scientific">Prorocentrum cordatum</name>
    <dbReference type="NCBI Taxonomy" id="2364126"/>
    <lineage>
        <taxon>Eukaryota</taxon>
        <taxon>Sar</taxon>
        <taxon>Alveolata</taxon>
        <taxon>Dinophyceae</taxon>
        <taxon>Prorocentrales</taxon>
        <taxon>Prorocentraceae</taxon>
        <taxon>Prorocentrum</taxon>
    </lineage>
</organism>
<dbReference type="EMBL" id="CAUYUJ010004224">
    <property type="protein sequence ID" value="CAK0808640.1"/>
    <property type="molecule type" value="Genomic_DNA"/>
</dbReference>
<evidence type="ECO:0000313" key="2">
    <source>
        <dbReference type="Proteomes" id="UP001189429"/>
    </source>
</evidence>
<gene>
    <name evidence="1" type="ORF">PCOR1329_LOCUS14171</name>
</gene>
<feature type="non-terminal residue" evidence="1">
    <location>
        <position position="1"/>
    </location>
</feature>
<comment type="caution">
    <text evidence="1">The sequence shown here is derived from an EMBL/GenBank/DDBJ whole genome shotgun (WGS) entry which is preliminary data.</text>
</comment>
<protein>
    <submittedName>
        <fullName evidence="1">Uncharacterized protein</fullName>
    </submittedName>
</protein>
<dbReference type="Proteomes" id="UP001189429">
    <property type="component" value="Unassembled WGS sequence"/>
</dbReference>
<sequence length="605" mass="66134">TIGLQRVLSGVAALEPRTGNQAATALLPCANMNQLESMNHMNASTKCLQMRLHHTYERDAKKDMAVFGGYYVTETGAYIVGEALVWGDADKRRPILDALKKKYIDGTAWEFKKLNATKKKEAFHSSPHPCFFALNDKALQSKKLEKKFADELPTEIEPPMTTTEAMQLSKSQLVDLTAFLITKAGPVKANDKSVQELHICDTRGAVLKFNFWAEHQEKATDLNAQDTLYIFGAYFTKDADDKAHLTATDTTKIFKASGQLERAKAFADTNFEALEKTTLGHAGSRKDFTQGPATAAAVGTLDHLTFFKTPLPDTLYELAGCLVPLGAADEDSLLTKDKQRIWTQVSLTDWSGTTSAKLTEDAALLLSDTPDKTELMEAAAAGALTISRARLRVQVAAPEVDDKPDSAVKGPIVSIVAALPRPFDDHVPQPVLPSDDRLLPALVAWASTSPTGKISARCPDHQKSFLASGILTLVRSVREPVTTTIEDGFCIQNAVVDAADTGNEHQAWAATTTAPIARLTRYSLPKNDIALVHVAHVDPAKRQLAVADMWRLPAGTTPEQWNQEMTNTWASLQTPPPNLKRKATEFQTALDTLMGPAHKKHHPRI</sequence>
<feature type="non-terminal residue" evidence="1">
    <location>
        <position position="605"/>
    </location>
</feature>
<accession>A0ABN9QU58</accession>
<proteinExistence type="predicted"/>
<keyword evidence="2" id="KW-1185">Reference proteome</keyword>
<evidence type="ECO:0000313" key="1">
    <source>
        <dbReference type="EMBL" id="CAK0808640.1"/>
    </source>
</evidence>